<dbReference type="AlphaFoldDB" id="A0A1H0KSZ0"/>
<dbReference type="OrthoDB" id="482433at2"/>
<keyword evidence="4" id="KW-1185">Reference proteome</keyword>
<dbReference type="PANTHER" id="PTHR36009">
    <property type="match status" value="1"/>
</dbReference>
<feature type="transmembrane region" description="Helical" evidence="1">
    <location>
        <begin position="72"/>
        <end position="94"/>
    </location>
</feature>
<dbReference type="STRING" id="745820.SAMN04488053_1202"/>
<name>A0A1H0KSZ0_9BACI</name>
<keyword evidence="1" id="KW-0812">Transmembrane</keyword>
<dbReference type="Proteomes" id="UP000198778">
    <property type="component" value="Unassembled WGS sequence"/>
</dbReference>
<dbReference type="PANTHER" id="PTHR36009:SF3">
    <property type="entry name" value="TRANSMEMBRANE PROTEIN"/>
    <property type="match status" value="1"/>
</dbReference>
<feature type="chain" id="PRO_5038557336" description="DUF2834 domain-containing protein" evidence="2">
    <location>
        <begin position="20"/>
        <end position="207"/>
    </location>
</feature>
<sequence>MKKRFAVVFVLLVSYAVFLAPGGENGGGPTFPQLITGQFEGVDPLVTAVFSMLGIYPVIFALLLIPKDRYRLPAWPFVLLSFGLGAFSILPYMAFRGSRNKETARGPRLLHHGITHPLLLILLLIISIAVYLVGIAGSFSAYGEAFMNSGLVSVMTIDFLVVIWLTYYILRYDWQLRHTWLTFIPAIGPLILILWRNKLSVPHEKLD</sequence>
<proteinExistence type="predicted"/>
<evidence type="ECO:0000313" key="4">
    <source>
        <dbReference type="Proteomes" id="UP000198778"/>
    </source>
</evidence>
<keyword evidence="1" id="KW-1133">Transmembrane helix</keyword>
<protein>
    <recommendedName>
        <fullName evidence="5">DUF2834 domain-containing protein</fullName>
    </recommendedName>
</protein>
<evidence type="ECO:0000256" key="1">
    <source>
        <dbReference type="SAM" id="Phobius"/>
    </source>
</evidence>
<feature type="transmembrane region" description="Helical" evidence="1">
    <location>
        <begin position="46"/>
        <end position="65"/>
    </location>
</feature>
<keyword evidence="1" id="KW-0472">Membrane</keyword>
<dbReference type="RefSeq" id="WP_090844524.1">
    <property type="nucleotide sequence ID" value="NZ_FNIL01000020.1"/>
</dbReference>
<evidence type="ECO:0000256" key="2">
    <source>
        <dbReference type="SAM" id="SignalP"/>
    </source>
</evidence>
<gene>
    <name evidence="3" type="ORF">SAMN04488053_1202</name>
</gene>
<evidence type="ECO:0000313" key="3">
    <source>
        <dbReference type="EMBL" id="SDO58891.1"/>
    </source>
</evidence>
<feature type="transmembrane region" description="Helical" evidence="1">
    <location>
        <begin position="114"/>
        <end position="139"/>
    </location>
</feature>
<feature type="transmembrane region" description="Helical" evidence="1">
    <location>
        <begin position="176"/>
        <end position="195"/>
    </location>
</feature>
<reference evidence="4" key="1">
    <citation type="submission" date="2016-10" db="EMBL/GenBank/DDBJ databases">
        <authorList>
            <person name="Varghese N."/>
            <person name="Submissions S."/>
        </authorList>
    </citation>
    <scope>NUCLEOTIDE SEQUENCE [LARGE SCALE GENOMIC DNA]</scope>
    <source>
        <strain evidence="4">CGMCC 1.10369</strain>
    </source>
</reference>
<feature type="signal peptide" evidence="2">
    <location>
        <begin position="1"/>
        <end position="19"/>
    </location>
</feature>
<feature type="transmembrane region" description="Helical" evidence="1">
    <location>
        <begin position="151"/>
        <end position="170"/>
    </location>
</feature>
<keyword evidence="2" id="KW-0732">Signal</keyword>
<evidence type="ECO:0008006" key="5">
    <source>
        <dbReference type="Google" id="ProtNLM"/>
    </source>
</evidence>
<organism evidence="3 4">
    <name type="scientific">Alkalicoccus daliensis</name>
    <dbReference type="NCBI Taxonomy" id="745820"/>
    <lineage>
        <taxon>Bacteria</taxon>
        <taxon>Bacillati</taxon>
        <taxon>Bacillota</taxon>
        <taxon>Bacilli</taxon>
        <taxon>Bacillales</taxon>
        <taxon>Bacillaceae</taxon>
        <taxon>Alkalicoccus</taxon>
    </lineage>
</organism>
<dbReference type="EMBL" id="FNIL01000020">
    <property type="protein sequence ID" value="SDO58891.1"/>
    <property type="molecule type" value="Genomic_DNA"/>
</dbReference>
<accession>A0A1H0KSZ0</accession>